<accession>A0A256FXN4</accession>
<evidence type="ECO:0000313" key="3">
    <source>
        <dbReference type="EMBL" id="OYR19594.1"/>
    </source>
</evidence>
<feature type="coiled-coil region" evidence="1">
    <location>
        <begin position="677"/>
        <end position="711"/>
    </location>
</feature>
<dbReference type="Pfam" id="PF03432">
    <property type="entry name" value="Relaxase"/>
    <property type="match status" value="1"/>
</dbReference>
<protein>
    <submittedName>
        <fullName evidence="3">Relaxase/Mobilization nuclease domain protein</fullName>
    </submittedName>
</protein>
<dbReference type="Gene3D" id="3.30.930.30">
    <property type="match status" value="1"/>
</dbReference>
<sequence length="717" mass="80525">MCSASVFGTNRYEYFKNVGGISHAPTFNRGGSKTTSALSRYTRNVQHLPQVMFKAVKSGYCSGFIGLSAQLNYVLGKADRVIDPGGEFDGEDHVAPTDSQSLASRWADSWKKSAENGKHTLHMVASFPEGTPEGAVECIIRDTCEELLSQGRNRFEYVAAIHTDTDNPHGHIIVNRRNAEGEWFYLARDGEFHYDLFKDTLVRHAQTCGIELNNSSRLSRGLGDYALDSNPKEAMRGLEGSVLDFGSAAYKHQEKGSDSFYVTLQTRFGERTIWGVGLASVLEDSGAQRGDRIRIRHEGKRSVQVPTRDGQTITTHRNDWRIDFAGEEYGSFDRETAPTPTENEQNAADNRHDLIMSEAGRYRRFADFCKGAHIALGVALSAASEALRNGHSVEDLNNFKEDIMSEDINLSEADIARDSDALFSSIEHAREQLGAVWEHLPNIPDTERPAVEERYFNAVGNMDRLLVGERRREFVEKAEGSVYSDEHRHKLARQMPARSLQRLEQYGISRDEFTARTNIEACSYALESYWIERDAIAVAVHWNLDMNTEVGRDDGYKLVGELYSDLIHDLGETETLIHDVGDIEAHYEDDPADVEILHEIRDLAKNDTLTFEESRTLIEGLNEVLGKDGMRDLQNANAEVFQKAGLEIDQREALSIAQSYCEAMSQHGYDMDASEQAIARESQLLDLNEKIAELENERVVGEKAIEEELNERDGYGL</sequence>
<dbReference type="AlphaFoldDB" id="A0A256FXN4"/>
<keyword evidence="4" id="KW-1185">Reference proteome</keyword>
<proteinExistence type="predicted"/>
<dbReference type="RefSeq" id="WP_094573409.1">
    <property type="nucleotide sequence ID" value="NZ_JBHEEL010000024.1"/>
</dbReference>
<organism evidence="3 4">
    <name type="scientific">Brucella rhizosphaerae</name>
    <dbReference type="NCBI Taxonomy" id="571254"/>
    <lineage>
        <taxon>Bacteria</taxon>
        <taxon>Pseudomonadati</taxon>
        <taxon>Pseudomonadota</taxon>
        <taxon>Alphaproteobacteria</taxon>
        <taxon>Hyphomicrobiales</taxon>
        <taxon>Brucellaceae</taxon>
        <taxon>Brucella/Ochrobactrum group</taxon>
        <taxon>Brucella</taxon>
    </lineage>
</organism>
<evidence type="ECO:0000259" key="2">
    <source>
        <dbReference type="Pfam" id="PF03432"/>
    </source>
</evidence>
<dbReference type="Proteomes" id="UP000216345">
    <property type="component" value="Unassembled WGS sequence"/>
</dbReference>
<dbReference type="EMBL" id="NNRK01000002">
    <property type="protein sequence ID" value="OYR19594.1"/>
    <property type="molecule type" value="Genomic_DNA"/>
</dbReference>
<feature type="domain" description="MobA/VirD2-like nuclease" evidence="2">
    <location>
        <begin position="97"/>
        <end position="186"/>
    </location>
</feature>
<evidence type="ECO:0000313" key="4">
    <source>
        <dbReference type="Proteomes" id="UP000216345"/>
    </source>
</evidence>
<comment type="caution">
    <text evidence="3">The sequence shown here is derived from an EMBL/GenBank/DDBJ whole genome shotgun (WGS) entry which is preliminary data.</text>
</comment>
<reference evidence="3 4" key="1">
    <citation type="submission" date="2017-07" db="EMBL/GenBank/DDBJ databases">
        <title>Phylogenetic study on the rhizospheric bacterium Ochrobactrum sp. A44.</title>
        <authorList>
            <person name="Krzyzanowska D.M."/>
            <person name="Ossowicki A."/>
            <person name="Rajewska M."/>
            <person name="Maciag T."/>
            <person name="Kaczynski Z."/>
            <person name="Czerwicka M."/>
            <person name="Jafra S."/>
        </authorList>
    </citation>
    <scope>NUCLEOTIDE SEQUENCE [LARGE SCALE GENOMIC DNA]</scope>
    <source>
        <strain evidence="3 4">PR17</strain>
    </source>
</reference>
<gene>
    <name evidence="3" type="ORF">CEV32_4921</name>
</gene>
<keyword evidence="1" id="KW-0175">Coiled coil</keyword>
<dbReference type="InterPro" id="IPR005094">
    <property type="entry name" value="Endonuclease_MobA/VirD2"/>
</dbReference>
<evidence type="ECO:0000256" key="1">
    <source>
        <dbReference type="SAM" id="Coils"/>
    </source>
</evidence>
<name>A0A256FXN4_9HYPH</name>
<dbReference type="OrthoDB" id="98563at2"/>